<comment type="similarity">
    <text evidence="1 4">Belongs to the HSP15 family.</text>
</comment>
<dbReference type="GO" id="GO:0043023">
    <property type="term" value="F:ribosomal large subunit binding"/>
    <property type="evidence" value="ECO:0007669"/>
    <property type="project" value="InterPro"/>
</dbReference>
<dbReference type="InterPro" id="IPR036986">
    <property type="entry name" value="S4_RNA-bd_sf"/>
</dbReference>
<reference evidence="7 8" key="1">
    <citation type="journal article" date="2018" name="Aquat. Microb. Ecol.">
        <title>Gammaproteobacterial methanotrophs dominate.</title>
        <authorList>
            <person name="Rissanen A.J."/>
            <person name="Saarenheimo J."/>
            <person name="Tiirola M."/>
            <person name="Peura S."/>
            <person name="Aalto S.L."/>
            <person name="Karvinen A."/>
            <person name="Nykanen H."/>
        </authorList>
    </citation>
    <scope>NUCLEOTIDE SEQUENCE [LARGE SCALE GENOMIC DNA]</scope>
    <source>
        <strain evidence="7">AMbin10</strain>
    </source>
</reference>
<dbReference type="PIRSF" id="PIRSF016821">
    <property type="entry name" value="HSP15"/>
    <property type="match status" value="1"/>
</dbReference>
<evidence type="ECO:0000256" key="5">
    <source>
        <dbReference type="SAM" id="MobiDB-lite"/>
    </source>
</evidence>
<dbReference type="GO" id="GO:0034605">
    <property type="term" value="P:cellular response to heat"/>
    <property type="evidence" value="ECO:0007669"/>
    <property type="project" value="InterPro"/>
</dbReference>
<evidence type="ECO:0000256" key="1">
    <source>
        <dbReference type="ARBA" id="ARBA00008396"/>
    </source>
</evidence>
<evidence type="ECO:0000256" key="2">
    <source>
        <dbReference type="ARBA" id="ARBA00022884"/>
    </source>
</evidence>
<dbReference type="SUPFAM" id="SSF55174">
    <property type="entry name" value="Alpha-L RNA-binding motif"/>
    <property type="match status" value="1"/>
</dbReference>
<dbReference type="Proteomes" id="UP000249396">
    <property type="component" value="Unassembled WGS sequence"/>
</dbReference>
<sequence>MGSEDGMRLDKWLWVARFFKTRALATEAINGGKIHMNGQRAKPGKEIGLGARLQISKDQYVWDITVTALNAQRRPAKEAALLYEETPESRAKRQAEVERRRLDREMGVQPDQRPDKKDRRVIHRFKREMGEA</sequence>
<protein>
    <recommendedName>
        <fullName evidence="4">Heat shock protein 15</fullName>
    </recommendedName>
</protein>
<feature type="domain" description="RNA-binding S4" evidence="6">
    <location>
        <begin position="7"/>
        <end position="73"/>
    </location>
</feature>
<dbReference type="Gene3D" id="3.10.290.10">
    <property type="entry name" value="RNA-binding S4 domain"/>
    <property type="match status" value="1"/>
</dbReference>
<evidence type="ECO:0000313" key="7">
    <source>
        <dbReference type="EMBL" id="PZN72967.1"/>
    </source>
</evidence>
<evidence type="ECO:0000259" key="6">
    <source>
        <dbReference type="SMART" id="SM00363"/>
    </source>
</evidence>
<evidence type="ECO:0000256" key="4">
    <source>
        <dbReference type="PIRNR" id="PIRNR016821"/>
    </source>
</evidence>
<dbReference type="SMART" id="SM00363">
    <property type="entry name" value="S4"/>
    <property type="match status" value="1"/>
</dbReference>
<dbReference type="PROSITE" id="PS50889">
    <property type="entry name" value="S4"/>
    <property type="match status" value="1"/>
</dbReference>
<dbReference type="GO" id="GO:0003677">
    <property type="term" value="F:DNA binding"/>
    <property type="evidence" value="ECO:0007669"/>
    <property type="project" value="UniProtKB-KW"/>
</dbReference>
<feature type="compositionally biased region" description="Basic and acidic residues" evidence="5">
    <location>
        <begin position="87"/>
        <end position="118"/>
    </location>
</feature>
<keyword evidence="3 4" id="KW-0238">DNA-binding</keyword>
<dbReference type="CDD" id="cd00165">
    <property type="entry name" value="S4"/>
    <property type="match status" value="1"/>
</dbReference>
<organism evidence="7 8">
    <name type="scientific">Candidatus Methylumidiphilus alinenensis</name>
    <dbReference type="NCBI Taxonomy" id="2202197"/>
    <lineage>
        <taxon>Bacteria</taxon>
        <taxon>Pseudomonadati</taxon>
        <taxon>Pseudomonadota</taxon>
        <taxon>Gammaproteobacteria</taxon>
        <taxon>Methylococcales</taxon>
        <taxon>Candidatus Methylumidiphilus</taxon>
    </lineage>
</organism>
<dbReference type="InterPro" id="IPR025708">
    <property type="entry name" value="HSP15"/>
</dbReference>
<dbReference type="EMBL" id="QJPH01000471">
    <property type="protein sequence ID" value="PZN72967.1"/>
    <property type="molecule type" value="Genomic_DNA"/>
</dbReference>
<keyword evidence="2 4" id="KW-0694">RNA-binding</keyword>
<evidence type="ECO:0000313" key="8">
    <source>
        <dbReference type="Proteomes" id="UP000249396"/>
    </source>
</evidence>
<feature type="region of interest" description="Disordered" evidence="5">
    <location>
        <begin position="85"/>
        <end position="132"/>
    </location>
</feature>
<name>A0A2W4SN92_9GAMM</name>
<accession>A0A2W4SN92</accession>
<dbReference type="InterPro" id="IPR002942">
    <property type="entry name" value="S4_RNA-bd"/>
</dbReference>
<evidence type="ECO:0000256" key="3">
    <source>
        <dbReference type="ARBA" id="ARBA00023125"/>
    </source>
</evidence>
<proteinExistence type="inferred from homology"/>
<gene>
    <name evidence="7" type="ORF">DM484_23575</name>
</gene>
<dbReference type="Pfam" id="PF01479">
    <property type="entry name" value="S4"/>
    <property type="match status" value="1"/>
</dbReference>
<comment type="caution">
    <text evidence="7">The sequence shown here is derived from an EMBL/GenBank/DDBJ whole genome shotgun (WGS) entry which is preliminary data.</text>
</comment>
<dbReference type="GO" id="GO:0003727">
    <property type="term" value="F:single-stranded RNA binding"/>
    <property type="evidence" value="ECO:0007669"/>
    <property type="project" value="InterPro"/>
</dbReference>
<dbReference type="AlphaFoldDB" id="A0A2W4SN92"/>